<reference evidence="2" key="1">
    <citation type="submission" date="2013-02" db="EMBL/GenBank/DDBJ databases">
        <authorList>
            <consortium name="The Broad Institute Genome Sequencing Platform"/>
            <person name="Cuomo C."/>
            <person name="Becnel J."/>
            <person name="Sanscrainte N."/>
            <person name="Walker B."/>
            <person name="Young S.K."/>
            <person name="Zeng Q."/>
            <person name="Gargeya S."/>
            <person name="Fitzgerald M."/>
            <person name="Haas B."/>
            <person name="Abouelleil A."/>
            <person name="Alvarado L."/>
            <person name="Arachchi H.M."/>
            <person name="Berlin A.M."/>
            <person name="Chapman S.B."/>
            <person name="Dewar J."/>
            <person name="Goldberg J."/>
            <person name="Griggs A."/>
            <person name="Gujja S."/>
            <person name="Hansen M."/>
            <person name="Howarth C."/>
            <person name="Imamovic A."/>
            <person name="Larimer J."/>
            <person name="McCowan C."/>
            <person name="Murphy C."/>
            <person name="Neiman D."/>
            <person name="Pearson M."/>
            <person name="Priest M."/>
            <person name="Roberts A."/>
            <person name="Saif S."/>
            <person name="Shea T."/>
            <person name="Sisk P."/>
            <person name="Sykes S."/>
            <person name="Wortman J."/>
            <person name="Nusbaum C."/>
            <person name="Birren B."/>
        </authorList>
    </citation>
    <scope>NUCLEOTIDE SEQUENCE [LARGE SCALE GENOMIC DNA]</scope>
    <source>
        <strain evidence="2">PRA339</strain>
    </source>
</reference>
<sequence length="356" mass="41658">MDNYVKTFKYSTIDAIQCFYVDKNQLYTLTRTMLYGWDLKSKKLFLEKEHSITANKCILYQDDLYFIAKDALYDFNFEKIYSLKFSTIDVEIQGKLFLIDESEITIFDNSKKEKSTNEQIGEINNQLKKLINNSCIKSYDINETKDLEHELDVNNNKINIDKDINKPLDEEPNINLPKSGNLEKKFIKIKHKLNSGFCTSAVILEDSLFLSFENGKLFEINTNDFINGCINKFNKIIDLKETIISIDKCGDKIAAGTINKKIYLIKKEDYTYKFTKLTIDVKRVCCRNKEIFILDLKNNLQLFDDGLKIKGICSGVIDIDTKQEDIFIALEKKRILQLYDYNDYKQKETNRIPIYD</sequence>
<keyword evidence="2" id="KW-1185">Reference proteome</keyword>
<dbReference type="OrthoDB" id="2187596at2759"/>
<dbReference type="EMBL" id="KK365245">
    <property type="protein sequence ID" value="KCZ79635.1"/>
    <property type="molecule type" value="Genomic_DNA"/>
</dbReference>
<reference evidence="1 2" key="2">
    <citation type="submission" date="2014-03" db="EMBL/GenBank/DDBJ databases">
        <title>The Genome Sequence of Anncaliia algerae insect isolate PRA339.</title>
        <authorList>
            <consortium name="The Broad Institute Genome Sequencing Platform"/>
            <consortium name="The Broad Institute Genome Sequencing Center for Infectious Disease"/>
            <person name="Cuomo C."/>
            <person name="Becnel J."/>
            <person name="Sanscrainte N."/>
            <person name="Walker B."/>
            <person name="Young S.K."/>
            <person name="Zeng Q."/>
            <person name="Gargeya S."/>
            <person name="Fitzgerald M."/>
            <person name="Haas B."/>
            <person name="Abouelleil A."/>
            <person name="Alvarado L."/>
            <person name="Arachchi H.M."/>
            <person name="Berlin A.M."/>
            <person name="Chapman S.B."/>
            <person name="Dewar J."/>
            <person name="Goldberg J."/>
            <person name="Griggs A."/>
            <person name="Gujja S."/>
            <person name="Hansen M."/>
            <person name="Howarth C."/>
            <person name="Imamovic A."/>
            <person name="Larimer J."/>
            <person name="McCowan C."/>
            <person name="Murphy C."/>
            <person name="Neiman D."/>
            <person name="Pearson M."/>
            <person name="Priest M."/>
            <person name="Roberts A."/>
            <person name="Saif S."/>
            <person name="Shea T."/>
            <person name="Sisk P."/>
            <person name="Sykes S."/>
            <person name="Wortman J."/>
            <person name="Nusbaum C."/>
            <person name="Birren B."/>
        </authorList>
    </citation>
    <scope>NUCLEOTIDE SEQUENCE [LARGE SCALE GENOMIC DNA]</scope>
    <source>
        <strain evidence="1 2">PRA339</strain>
    </source>
</reference>
<organism evidence="1 2">
    <name type="scientific">Anncaliia algerae PRA339</name>
    <dbReference type="NCBI Taxonomy" id="1288291"/>
    <lineage>
        <taxon>Eukaryota</taxon>
        <taxon>Fungi</taxon>
        <taxon>Fungi incertae sedis</taxon>
        <taxon>Microsporidia</taxon>
        <taxon>Tubulinosematoidea</taxon>
        <taxon>Tubulinosematidae</taxon>
        <taxon>Anncaliia</taxon>
    </lineage>
</organism>
<dbReference type="AlphaFoldDB" id="A0A059EXK0"/>
<dbReference type="VEuPathDB" id="MicrosporidiaDB:H312_02975"/>
<dbReference type="SUPFAM" id="SSF50978">
    <property type="entry name" value="WD40 repeat-like"/>
    <property type="match status" value="1"/>
</dbReference>
<dbReference type="Proteomes" id="UP000030655">
    <property type="component" value="Unassembled WGS sequence"/>
</dbReference>
<proteinExistence type="predicted"/>
<gene>
    <name evidence="1" type="ORF">H312_02975</name>
</gene>
<evidence type="ECO:0000313" key="2">
    <source>
        <dbReference type="Proteomes" id="UP000030655"/>
    </source>
</evidence>
<evidence type="ECO:0000313" key="1">
    <source>
        <dbReference type="EMBL" id="KCZ79635.1"/>
    </source>
</evidence>
<accession>A0A059EXK0</accession>
<name>A0A059EXK0_9MICR</name>
<protein>
    <recommendedName>
        <fullName evidence="3">CNH domain-containing protein</fullName>
    </recommendedName>
</protein>
<evidence type="ECO:0008006" key="3">
    <source>
        <dbReference type="Google" id="ProtNLM"/>
    </source>
</evidence>
<dbReference type="InterPro" id="IPR036322">
    <property type="entry name" value="WD40_repeat_dom_sf"/>
</dbReference>
<dbReference type="HOGENOM" id="CLU_778387_0_0_1"/>